<dbReference type="PANTHER" id="PTHR34846">
    <property type="entry name" value="4-CARBOXYMUCONOLACTONE DECARBOXYLASE FAMILY PROTEIN (AFU_ORTHOLOGUE AFUA_6G11590)"/>
    <property type="match status" value="1"/>
</dbReference>
<gene>
    <name evidence="1" type="ORF">CkaCkLH20_08367</name>
</gene>
<name>A0A9P6I1A6_9PEZI</name>
<dbReference type="EMBL" id="JAATWM020000028">
    <property type="protein sequence ID" value="KAF9873995.1"/>
    <property type="molecule type" value="Genomic_DNA"/>
</dbReference>
<dbReference type="GeneID" id="62164156"/>
<sequence length="160" mass="17801">MARLPYPNVDPKTAPLNILKLLAHTPATANPWSQVGAAQFKDLKLSSKNRELAILLSTSKFRASYEWTHHVPVSTKEGVTDAQRDVLAQAGKQKGFFLRSPPQTADLFTLQEQTLLVFLEAIIDGPQVSEEIWKRAKSEFSDREIVEIITLQVSLPGYSG</sequence>
<dbReference type="InterPro" id="IPR029032">
    <property type="entry name" value="AhpD-like"/>
</dbReference>
<reference evidence="1" key="1">
    <citation type="submission" date="2020-03" db="EMBL/GenBank/DDBJ databases">
        <authorList>
            <person name="He L."/>
        </authorList>
    </citation>
    <scope>NUCLEOTIDE SEQUENCE</scope>
    <source>
        <strain evidence="1">CkLH20</strain>
    </source>
</reference>
<dbReference type="PANTHER" id="PTHR34846:SF11">
    <property type="entry name" value="4-CARBOXYMUCONOLACTONE DECARBOXYLASE FAMILY PROTEIN (AFU_ORTHOLOGUE AFUA_6G11590)"/>
    <property type="match status" value="1"/>
</dbReference>
<organism evidence="1 2">
    <name type="scientific">Colletotrichum karsti</name>
    <dbReference type="NCBI Taxonomy" id="1095194"/>
    <lineage>
        <taxon>Eukaryota</taxon>
        <taxon>Fungi</taxon>
        <taxon>Dikarya</taxon>
        <taxon>Ascomycota</taxon>
        <taxon>Pezizomycotina</taxon>
        <taxon>Sordariomycetes</taxon>
        <taxon>Hypocreomycetidae</taxon>
        <taxon>Glomerellales</taxon>
        <taxon>Glomerellaceae</taxon>
        <taxon>Colletotrichum</taxon>
        <taxon>Colletotrichum boninense species complex</taxon>
    </lineage>
</organism>
<protein>
    <recommendedName>
        <fullName evidence="3">Carboxymuconolactone decarboxylase-like domain-containing protein</fullName>
    </recommendedName>
</protein>
<evidence type="ECO:0000313" key="1">
    <source>
        <dbReference type="EMBL" id="KAF9873995.1"/>
    </source>
</evidence>
<evidence type="ECO:0008006" key="3">
    <source>
        <dbReference type="Google" id="ProtNLM"/>
    </source>
</evidence>
<dbReference type="AlphaFoldDB" id="A0A9P6I1A6"/>
<accession>A0A9P6I1A6</accession>
<dbReference type="Proteomes" id="UP000781932">
    <property type="component" value="Unassembled WGS sequence"/>
</dbReference>
<dbReference type="RefSeq" id="XP_038743456.1">
    <property type="nucleotide sequence ID" value="XM_038891082.1"/>
</dbReference>
<evidence type="ECO:0000313" key="2">
    <source>
        <dbReference type="Proteomes" id="UP000781932"/>
    </source>
</evidence>
<proteinExistence type="predicted"/>
<dbReference type="SUPFAM" id="SSF69118">
    <property type="entry name" value="AhpD-like"/>
    <property type="match status" value="1"/>
</dbReference>
<dbReference type="Gene3D" id="1.20.1290.10">
    <property type="entry name" value="AhpD-like"/>
    <property type="match status" value="1"/>
</dbReference>
<keyword evidence="2" id="KW-1185">Reference proteome</keyword>
<reference evidence="1" key="2">
    <citation type="submission" date="2020-11" db="EMBL/GenBank/DDBJ databases">
        <title>Whole genome sequencing of Colletotrichum sp.</title>
        <authorList>
            <person name="Li H."/>
        </authorList>
    </citation>
    <scope>NUCLEOTIDE SEQUENCE</scope>
    <source>
        <strain evidence="1">CkLH20</strain>
    </source>
</reference>
<dbReference type="OrthoDB" id="9998495at2759"/>
<comment type="caution">
    <text evidence="1">The sequence shown here is derived from an EMBL/GenBank/DDBJ whole genome shotgun (WGS) entry which is preliminary data.</text>
</comment>